<dbReference type="Pfam" id="PF08843">
    <property type="entry name" value="AbiEii"/>
    <property type="match status" value="1"/>
</dbReference>
<name>A0A101HH65_9BACT</name>
<dbReference type="Gene3D" id="3.10.450.620">
    <property type="entry name" value="JHP933, nucleotidyltransferase-like core domain"/>
    <property type="match status" value="1"/>
</dbReference>
<dbReference type="InterPro" id="IPR014942">
    <property type="entry name" value="AbiEii"/>
</dbReference>
<protein>
    <recommendedName>
        <fullName evidence="3">Nucleotidyl transferase AbiEii/AbiGii toxin family protein</fullName>
    </recommendedName>
</protein>
<organism evidence="1 2">
    <name type="scientific">Proteiniphilum acetatigenes</name>
    <dbReference type="NCBI Taxonomy" id="294710"/>
    <lineage>
        <taxon>Bacteria</taxon>
        <taxon>Pseudomonadati</taxon>
        <taxon>Bacteroidota</taxon>
        <taxon>Bacteroidia</taxon>
        <taxon>Bacteroidales</taxon>
        <taxon>Dysgonomonadaceae</taxon>
        <taxon>Proteiniphilum</taxon>
    </lineage>
</organism>
<accession>A0A101HH65</accession>
<dbReference type="Proteomes" id="UP000053860">
    <property type="component" value="Unassembled WGS sequence"/>
</dbReference>
<proteinExistence type="predicted"/>
<evidence type="ECO:0000313" key="2">
    <source>
        <dbReference type="Proteomes" id="UP000053860"/>
    </source>
</evidence>
<dbReference type="EMBL" id="LGGN01000206">
    <property type="protein sequence ID" value="KUK76756.1"/>
    <property type="molecule type" value="Genomic_DNA"/>
</dbReference>
<reference evidence="2" key="1">
    <citation type="journal article" date="2015" name="MBio">
        <title>Genome-Resolved Metagenomic Analysis Reveals Roles for Candidate Phyla and Other Microbial Community Members in Biogeochemical Transformations in Oil Reservoirs.</title>
        <authorList>
            <person name="Hu P."/>
            <person name="Tom L."/>
            <person name="Singh A."/>
            <person name="Thomas B.C."/>
            <person name="Baker B.J."/>
            <person name="Piceno Y.M."/>
            <person name="Andersen G.L."/>
            <person name="Banfield J.F."/>
        </authorList>
    </citation>
    <scope>NUCLEOTIDE SEQUENCE [LARGE SCALE GENOMIC DNA]</scope>
</reference>
<dbReference type="AlphaFoldDB" id="A0A101HH65"/>
<gene>
    <name evidence="1" type="ORF">XD92_1072</name>
</gene>
<sequence>MVDLNKHKFFLLLILKDIYTDIEIAPSLGFKGGTALMFFYDLPRFSIDLDFNLLDTGKEKQVYEKVRAILLKYGAIHDEAMKFYGPLIVLNYGYGERKLKVEISNRQWNDRYEIKNLLGIEMKVMAAPYMFAHKLCTLLDRSEVTSRDIFDSWFFMQRKTPLSKSTVENRMQIPLDQYLQKCIDLLEKVQDRKLLFGLGELMDDEMKKFVRTKLRSETLSLLRLYKEYPLLSE</sequence>
<evidence type="ECO:0008006" key="3">
    <source>
        <dbReference type="Google" id="ProtNLM"/>
    </source>
</evidence>
<evidence type="ECO:0000313" key="1">
    <source>
        <dbReference type="EMBL" id="KUK76756.1"/>
    </source>
</evidence>
<comment type="caution">
    <text evidence="1">The sequence shown here is derived from an EMBL/GenBank/DDBJ whole genome shotgun (WGS) entry which is preliminary data.</text>
</comment>